<evidence type="ECO:0000256" key="2">
    <source>
        <dbReference type="ARBA" id="ARBA00011322"/>
    </source>
</evidence>
<evidence type="ECO:0000256" key="4">
    <source>
        <dbReference type="ARBA" id="ARBA00022722"/>
    </source>
</evidence>
<feature type="domain" description="Nuclease SbcCD subunit D C-terminal" evidence="9">
    <location>
        <begin position="262"/>
        <end position="353"/>
    </location>
</feature>
<evidence type="ECO:0000256" key="5">
    <source>
        <dbReference type="ARBA" id="ARBA00022801"/>
    </source>
</evidence>
<dbReference type="GO" id="GO:0006310">
    <property type="term" value="P:DNA recombination"/>
    <property type="evidence" value="ECO:0007669"/>
    <property type="project" value="UniProtKB-KW"/>
</dbReference>
<evidence type="ECO:0000259" key="9">
    <source>
        <dbReference type="Pfam" id="PF12320"/>
    </source>
</evidence>
<dbReference type="InterPro" id="IPR004843">
    <property type="entry name" value="Calcineurin-like_PHP"/>
</dbReference>
<proteinExistence type="inferred from homology"/>
<dbReference type="RefSeq" id="WP_163066775.1">
    <property type="nucleotide sequence ID" value="NZ_CP048649.1"/>
</dbReference>
<dbReference type="InterPro" id="IPR041796">
    <property type="entry name" value="Mre11_N"/>
</dbReference>
<dbReference type="GO" id="GO:0006260">
    <property type="term" value="P:DNA replication"/>
    <property type="evidence" value="ECO:0007669"/>
    <property type="project" value="UniProtKB-KW"/>
</dbReference>
<comment type="subunit">
    <text evidence="2 7">Heterodimer of SbcC and SbcD.</text>
</comment>
<protein>
    <recommendedName>
        <fullName evidence="3 7">Nuclease SbcCD subunit D</fullName>
    </recommendedName>
</protein>
<name>A0A858BVT2_9FIRM</name>
<sequence length="378" mass="43156">MKFIHLSDLHLGKRVNEFSMLEDQAYILEQILQRIWEEKPDAVLIAGDVYDKSVPPGEAVQLLDEFLSSLAEGGLSVFVISGNHDSAERMAFGGRLMKNSRVYMAPVFSGVLEPIHCTDSWGDVCIYMLPFIKPAHVRRFYPNVEILSTNDGIRAVLQGLEVDTSCRNLLLCHQFITGALACESEELSVGGLDQVDASLFADFDYVALGHLHGPQQVLRETVRYAGTPLKYSFSEVNHRKSITVVELKEKGRVQVRTIDLIPKRDLREIKGTYMELTARDYYQEMNQEDYLHITLTDEEDIPDAIGRLRSIYPYIMKLDYDNKRTRSIGQVSPDAEAEQKSPLTLFGEFYEKQNNQPMSEEQYQLIQGLMENIWEEET</sequence>
<dbReference type="Pfam" id="PF00149">
    <property type="entry name" value="Metallophos"/>
    <property type="match status" value="1"/>
</dbReference>
<dbReference type="InterPro" id="IPR026843">
    <property type="entry name" value="SbcD_C"/>
</dbReference>
<dbReference type="Gene3D" id="3.60.21.10">
    <property type="match status" value="1"/>
</dbReference>
<organism evidence="10 11">
    <name type="scientific">Aminipila butyrica</name>
    <dbReference type="NCBI Taxonomy" id="433296"/>
    <lineage>
        <taxon>Bacteria</taxon>
        <taxon>Bacillati</taxon>
        <taxon>Bacillota</taxon>
        <taxon>Clostridia</taxon>
        <taxon>Peptostreptococcales</taxon>
        <taxon>Anaerovoracaceae</taxon>
        <taxon>Aminipila</taxon>
    </lineage>
</organism>
<evidence type="ECO:0000256" key="7">
    <source>
        <dbReference type="RuleBase" id="RU363069"/>
    </source>
</evidence>
<evidence type="ECO:0000313" key="10">
    <source>
        <dbReference type="EMBL" id="QIB69532.1"/>
    </source>
</evidence>
<dbReference type="AlphaFoldDB" id="A0A858BVT2"/>
<keyword evidence="11" id="KW-1185">Reference proteome</keyword>
<dbReference type="NCBIfam" id="TIGR00619">
    <property type="entry name" value="sbcd"/>
    <property type="match status" value="1"/>
</dbReference>
<keyword evidence="7" id="KW-0255">Endonuclease</keyword>
<evidence type="ECO:0000256" key="3">
    <source>
        <dbReference type="ARBA" id="ARBA00013365"/>
    </source>
</evidence>
<dbReference type="GO" id="GO:0004519">
    <property type="term" value="F:endonuclease activity"/>
    <property type="evidence" value="ECO:0007669"/>
    <property type="project" value="UniProtKB-KW"/>
</dbReference>
<accession>A0A858BVT2</accession>
<dbReference type="GO" id="GO:0008408">
    <property type="term" value="F:3'-5' exonuclease activity"/>
    <property type="evidence" value="ECO:0007669"/>
    <property type="project" value="InterPro"/>
</dbReference>
<comment type="function">
    <text evidence="7">SbcCD cleaves DNA hairpin structures. These structures can inhibit DNA replication and are intermediates in certain DNA recombination reactions. The complex acts as a 3'-&gt;5' double strand exonuclease that can open hairpins. It also has a 5' single-strand endonuclease activity.</text>
</comment>
<keyword evidence="5 7" id="KW-0378">Hydrolase</keyword>
<dbReference type="CDD" id="cd00840">
    <property type="entry name" value="MPP_Mre11_N"/>
    <property type="match status" value="1"/>
</dbReference>
<keyword evidence="6 7" id="KW-0269">Exonuclease</keyword>
<reference evidence="10 11" key="1">
    <citation type="submission" date="2020-02" db="EMBL/GenBank/DDBJ databases">
        <authorList>
            <person name="Kim Y.B."/>
            <person name="Roh S.W."/>
        </authorList>
    </citation>
    <scope>NUCLEOTIDE SEQUENCE [LARGE SCALE GENOMIC DNA]</scope>
    <source>
        <strain evidence="10 11">DSM 103574</strain>
    </source>
</reference>
<gene>
    <name evidence="7" type="primary">sbcD</name>
    <name evidence="10" type="ORF">Ami103574_09405</name>
</gene>
<evidence type="ECO:0000256" key="6">
    <source>
        <dbReference type="ARBA" id="ARBA00022839"/>
    </source>
</evidence>
<dbReference type="PANTHER" id="PTHR30337">
    <property type="entry name" value="COMPONENT OF ATP-DEPENDENT DSDNA EXONUCLEASE"/>
    <property type="match status" value="1"/>
</dbReference>
<dbReference type="PANTHER" id="PTHR30337:SF0">
    <property type="entry name" value="NUCLEASE SBCCD SUBUNIT D"/>
    <property type="match status" value="1"/>
</dbReference>
<dbReference type="InterPro" id="IPR004593">
    <property type="entry name" value="SbcD"/>
</dbReference>
<evidence type="ECO:0000259" key="8">
    <source>
        <dbReference type="Pfam" id="PF00149"/>
    </source>
</evidence>
<dbReference type="Proteomes" id="UP000466848">
    <property type="component" value="Chromosome"/>
</dbReference>
<evidence type="ECO:0000313" key="11">
    <source>
        <dbReference type="Proteomes" id="UP000466848"/>
    </source>
</evidence>
<keyword evidence="4 7" id="KW-0540">Nuclease</keyword>
<evidence type="ECO:0000256" key="1">
    <source>
        <dbReference type="ARBA" id="ARBA00010555"/>
    </source>
</evidence>
<dbReference type="KEGG" id="abut:Ami103574_09405"/>
<dbReference type="Pfam" id="PF12320">
    <property type="entry name" value="SbcD_C"/>
    <property type="match status" value="1"/>
</dbReference>
<dbReference type="EMBL" id="CP048649">
    <property type="protein sequence ID" value="QIB69532.1"/>
    <property type="molecule type" value="Genomic_DNA"/>
</dbReference>
<dbReference type="InterPro" id="IPR050535">
    <property type="entry name" value="DNA_Repair-Maintenance_Comp"/>
</dbReference>
<dbReference type="SUPFAM" id="SSF56300">
    <property type="entry name" value="Metallo-dependent phosphatases"/>
    <property type="match status" value="1"/>
</dbReference>
<keyword evidence="7" id="KW-0233">DNA recombination</keyword>
<keyword evidence="7" id="KW-0235">DNA replication</keyword>
<comment type="similarity">
    <text evidence="1 7">Belongs to the SbcD family.</text>
</comment>
<feature type="domain" description="Calcineurin-like phosphoesterase" evidence="8">
    <location>
        <begin position="1"/>
        <end position="213"/>
    </location>
</feature>
<dbReference type="InterPro" id="IPR029052">
    <property type="entry name" value="Metallo-depent_PP-like"/>
</dbReference>